<gene>
    <name evidence="1" type="ORF">L596_024618</name>
</gene>
<sequence length="105" mass="11729">MPAKKPACVFQTQPFYINFQTASSTSKAQIGLRIPPSSNAALFFAEPSVLLSASLQNPPEFHRIVPNENSANGPKKRLFRFFEVSWSLKTVIGRSCSQRENPLFL</sequence>
<keyword evidence="2" id="KW-1185">Reference proteome</keyword>
<comment type="caution">
    <text evidence="1">The sequence shown here is derived from an EMBL/GenBank/DDBJ whole genome shotgun (WGS) entry which is preliminary data.</text>
</comment>
<name>A0A4U5M591_STECR</name>
<accession>A0A4U5M591</accession>
<protein>
    <submittedName>
        <fullName evidence="1">Uncharacterized protein</fullName>
    </submittedName>
</protein>
<organism evidence="1 2">
    <name type="scientific">Steinernema carpocapsae</name>
    <name type="common">Entomopathogenic nematode</name>
    <dbReference type="NCBI Taxonomy" id="34508"/>
    <lineage>
        <taxon>Eukaryota</taxon>
        <taxon>Metazoa</taxon>
        <taxon>Ecdysozoa</taxon>
        <taxon>Nematoda</taxon>
        <taxon>Chromadorea</taxon>
        <taxon>Rhabditida</taxon>
        <taxon>Tylenchina</taxon>
        <taxon>Panagrolaimomorpha</taxon>
        <taxon>Strongyloidoidea</taxon>
        <taxon>Steinernematidae</taxon>
        <taxon>Steinernema</taxon>
    </lineage>
</organism>
<dbReference type="Proteomes" id="UP000298663">
    <property type="component" value="Unassembled WGS sequence"/>
</dbReference>
<reference evidence="1 2" key="2">
    <citation type="journal article" date="2019" name="G3 (Bethesda)">
        <title>Hybrid Assembly of the Genome of the Entomopathogenic Nematode Steinernema carpocapsae Identifies the X-Chromosome.</title>
        <authorList>
            <person name="Serra L."/>
            <person name="Macchietto M."/>
            <person name="Macias-Munoz A."/>
            <person name="McGill C.J."/>
            <person name="Rodriguez I.M."/>
            <person name="Rodriguez B."/>
            <person name="Murad R."/>
            <person name="Mortazavi A."/>
        </authorList>
    </citation>
    <scope>NUCLEOTIDE SEQUENCE [LARGE SCALE GENOMIC DNA]</scope>
    <source>
        <strain evidence="1 2">ALL</strain>
    </source>
</reference>
<reference evidence="1 2" key="1">
    <citation type="journal article" date="2015" name="Genome Biol.">
        <title>Comparative genomics of Steinernema reveals deeply conserved gene regulatory networks.</title>
        <authorList>
            <person name="Dillman A.R."/>
            <person name="Macchietto M."/>
            <person name="Porter C.F."/>
            <person name="Rogers A."/>
            <person name="Williams B."/>
            <person name="Antoshechkin I."/>
            <person name="Lee M.M."/>
            <person name="Goodwin Z."/>
            <person name="Lu X."/>
            <person name="Lewis E.E."/>
            <person name="Goodrich-Blair H."/>
            <person name="Stock S.P."/>
            <person name="Adams B.J."/>
            <person name="Sternberg P.W."/>
            <person name="Mortazavi A."/>
        </authorList>
    </citation>
    <scope>NUCLEOTIDE SEQUENCE [LARGE SCALE GENOMIC DNA]</scope>
    <source>
        <strain evidence="1 2">ALL</strain>
    </source>
</reference>
<proteinExistence type="predicted"/>
<dbReference type="AlphaFoldDB" id="A0A4U5M591"/>
<dbReference type="EMBL" id="AZBU02000009">
    <property type="protein sequence ID" value="TKR64021.1"/>
    <property type="molecule type" value="Genomic_DNA"/>
</dbReference>
<evidence type="ECO:0000313" key="2">
    <source>
        <dbReference type="Proteomes" id="UP000298663"/>
    </source>
</evidence>
<evidence type="ECO:0000313" key="1">
    <source>
        <dbReference type="EMBL" id="TKR64021.1"/>
    </source>
</evidence>